<keyword evidence="3" id="KW-1185">Reference proteome</keyword>
<proteinExistence type="predicted"/>
<dbReference type="EMBL" id="LKCW01000092">
    <property type="protein sequence ID" value="KPM40051.1"/>
    <property type="molecule type" value="Genomic_DNA"/>
</dbReference>
<organism evidence="2 3">
    <name type="scientific">Neonectria ditissima</name>
    <dbReference type="NCBI Taxonomy" id="78410"/>
    <lineage>
        <taxon>Eukaryota</taxon>
        <taxon>Fungi</taxon>
        <taxon>Dikarya</taxon>
        <taxon>Ascomycota</taxon>
        <taxon>Pezizomycotina</taxon>
        <taxon>Sordariomycetes</taxon>
        <taxon>Hypocreomycetidae</taxon>
        <taxon>Hypocreales</taxon>
        <taxon>Nectriaceae</taxon>
        <taxon>Neonectria</taxon>
    </lineage>
</organism>
<gene>
    <name evidence="2" type="ORF">AK830_g6515</name>
</gene>
<feature type="signal peptide" evidence="1">
    <location>
        <begin position="1"/>
        <end position="23"/>
    </location>
</feature>
<evidence type="ECO:0000313" key="3">
    <source>
        <dbReference type="Proteomes" id="UP000050424"/>
    </source>
</evidence>
<accession>A0A0P7B1T0</accession>
<protein>
    <recommendedName>
        <fullName evidence="4">Secreted protein</fullName>
    </recommendedName>
</protein>
<sequence length="162" mass="18290">MRFTCTTNLLLLCLTALVPSASAGFHLFLRYQNLCDIECNKKTDVCWPKHYVEWRVGAVPSSQYNCNAFKDDRNFPNVLPQSGQDFNWNGYNFPGICGTGSVDFWQTNNGQTLEVWVHNANPGQKVATCYKQQGNSIDCGRQSCYVTEVHDVWVCADTKLCS</sequence>
<dbReference type="OrthoDB" id="4964933at2759"/>
<dbReference type="Proteomes" id="UP000050424">
    <property type="component" value="Unassembled WGS sequence"/>
</dbReference>
<feature type="chain" id="PRO_5006135292" description="Secreted protein" evidence="1">
    <location>
        <begin position="24"/>
        <end position="162"/>
    </location>
</feature>
<keyword evidence="1" id="KW-0732">Signal</keyword>
<dbReference type="AlphaFoldDB" id="A0A0P7B1T0"/>
<comment type="caution">
    <text evidence="2">The sequence shown here is derived from an EMBL/GenBank/DDBJ whole genome shotgun (WGS) entry which is preliminary data.</text>
</comment>
<evidence type="ECO:0000256" key="1">
    <source>
        <dbReference type="SAM" id="SignalP"/>
    </source>
</evidence>
<reference evidence="2 3" key="1">
    <citation type="submission" date="2015-09" db="EMBL/GenBank/DDBJ databases">
        <title>Draft genome of a European isolate of the apple canker pathogen Neonectria ditissima.</title>
        <authorList>
            <person name="Gomez-Cortecero A."/>
            <person name="Harrison R.J."/>
            <person name="Armitage A.D."/>
        </authorList>
    </citation>
    <scope>NUCLEOTIDE SEQUENCE [LARGE SCALE GENOMIC DNA]</scope>
    <source>
        <strain evidence="2 3">R09/05</strain>
    </source>
</reference>
<evidence type="ECO:0000313" key="2">
    <source>
        <dbReference type="EMBL" id="KPM40051.1"/>
    </source>
</evidence>
<evidence type="ECO:0008006" key="4">
    <source>
        <dbReference type="Google" id="ProtNLM"/>
    </source>
</evidence>
<name>A0A0P7B1T0_9HYPO</name>